<gene>
    <name evidence="4" type="ORF">GCM10011583_52010</name>
</gene>
<name>A0ABQ2EIK3_9ACTN</name>
<proteinExistence type="predicted"/>
<dbReference type="PANTHER" id="PTHR47585">
    <property type="match status" value="1"/>
</dbReference>
<keyword evidence="5" id="KW-1185">Reference proteome</keyword>
<feature type="domain" description="Acyclic terpene utilisation N-terminal" evidence="2">
    <location>
        <begin position="11"/>
        <end position="434"/>
    </location>
</feature>
<dbReference type="Pfam" id="PF23544">
    <property type="entry name" value="AtuA_ferredoxin"/>
    <property type="match status" value="1"/>
</dbReference>
<evidence type="ECO:0000256" key="1">
    <source>
        <dbReference type="SAM" id="MobiDB-lite"/>
    </source>
</evidence>
<comment type="caution">
    <text evidence="4">The sequence shown here is derived from an EMBL/GenBank/DDBJ whole genome shotgun (WGS) entry which is preliminary data.</text>
</comment>
<evidence type="ECO:0000259" key="2">
    <source>
        <dbReference type="Pfam" id="PF07287"/>
    </source>
</evidence>
<dbReference type="InterPro" id="IPR010839">
    <property type="entry name" value="AtuA_N"/>
</dbReference>
<evidence type="ECO:0000313" key="5">
    <source>
        <dbReference type="Proteomes" id="UP000660265"/>
    </source>
</evidence>
<evidence type="ECO:0000313" key="4">
    <source>
        <dbReference type="EMBL" id="GGK13612.1"/>
    </source>
</evidence>
<dbReference type="PANTHER" id="PTHR47585:SF1">
    <property type="entry name" value="DUF1446 DOMAIN-CONTAINING PROTEIN"/>
    <property type="match status" value="1"/>
</dbReference>
<accession>A0ABQ2EIK3</accession>
<feature type="region of interest" description="Disordered" evidence="1">
    <location>
        <begin position="441"/>
        <end position="461"/>
    </location>
</feature>
<feature type="domain" description="AtuA-like ferredoxin-fold" evidence="3">
    <location>
        <begin position="473"/>
        <end position="570"/>
    </location>
</feature>
<protein>
    <submittedName>
        <fullName evidence="4">Exopolyphosphatase</fullName>
    </submittedName>
</protein>
<evidence type="ECO:0000259" key="3">
    <source>
        <dbReference type="Pfam" id="PF23544"/>
    </source>
</evidence>
<dbReference type="Proteomes" id="UP000660265">
    <property type="component" value="Unassembled WGS sequence"/>
</dbReference>
<reference evidence="5" key="1">
    <citation type="journal article" date="2019" name="Int. J. Syst. Evol. Microbiol.">
        <title>The Global Catalogue of Microorganisms (GCM) 10K type strain sequencing project: providing services to taxonomists for standard genome sequencing and annotation.</title>
        <authorList>
            <consortium name="The Broad Institute Genomics Platform"/>
            <consortium name="The Broad Institute Genome Sequencing Center for Infectious Disease"/>
            <person name="Wu L."/>
            <person name="Ma J."/>
        </authorList>
    </citation>
    <scope>NUCLEOTIDE SEQUENCE [LARGE SCALE GENOMIC DNA]</scope>
    <source>
        <strain evidence="5">CGMCC 4.7275</strain>
    </source>
</reference>
<sequence>MPDTRPDPGVLRIGNASGFYGDRFDALREMLTGGPLDVVTGDYLAELTMLILGRDRLKNSASGYAKTFLRQLEEGLGLAHERGVRIVANAGGLNPAGLAAAVRELAERVGVPVRVAHVEGDDLLTTRDWGEGVLTANAYLGGAGIAECLRAGADVVVTGRVTDAALVTGPAAAHFGWDGDGAFDMVAGAVVAGHVLECGTQATGGNYAFFAAHDGGDGVRRPGFPLAELHADGSAVITKHPGTGGIVDIGTVTAQLLYETGGARYAGPDVTARLDTVRLTQDGPDRVRISGVRGEAPPPTLKVGLNRIGGWRNEIVFVLTGLDIDAKARLVRDQVADALAAPGVNKPPAEIRWELARTDKADADTEETASALLRLVVRDSDPDAVGRAVSGAAVELALGSYPGFHVTAPPGRGAPYGVFEAAYVAADDVPHTAVLPDGTRIRVPTPVRTGPLEPVPGPPLPDPLPAGPTRRAPLGLVAGARSGDKGGDANVGVWVRTDAAWRWLAHTLTVELFRELTPECQDLMVVRHVLPHLRALNFTVQGLLGEGVAAQARFDPQAKALGEWLRSRHVDIPEVLL</sequence>
<dbReference type="RefSeq" id="WP_189109989.1">
    <property type="nucleotide sequence ID" value="NZ_BMMV01000019.1"/>
</dbReference>
<dbReference type="EMBL" id="BMMV01000019">
    <property type="protein sequence ID" value="GGK13612.1"/>
    <property type="molecule type" value="Genomic_DNA"/>
</dbReference>
<dbReference type="Pfam" id="PF07287">
    <property type="entry name" value="AtuA"/>
    <property type="match status" value="1"/>
</dbReference>
<dbReference type="InterPro" id="IPR056362">
    <property type="entry name" value="AtuA-like_ferredoxin_dom"/>
</dbReference>
<organism evidence="4 5">
    <name type="scientific">Streptomyces camponoticapitis</name>
    <dbReference type="NCBI Taxonomy" id="1616125"/>
    <lineage>
        <taxon>Bacteria</taxon>
        <taxon>Bacillati</taxon>
        <taxon>Actinomycetota</taxon>
        <taxon>Actinomycetes</taxon>
        <taxon>Kitasatosporales</taxon>
        <taxon>Streptomycetaceae</taxon>
        <taxon>Streptomyces</taxon>
    </lineage>
</organism>